<dbReference type="RefSeq" id="WP_307198301.1">
    <property type="nucleotide sequence ID" value="NZ_JAUTAN010000001.1"/>
</dbReference>
<dbReference type="EMBL" id="JAUTAN010000001">
    <property type="protein sequence ID" value="MDQ1102845.1"/>
    <property type="molecule type" value="Genomic_DNA"/>
</dbReference>
<dbReference type="SUPFAM" id="SSF52777">
    <property type="entry name" value="CoA-dependent acyltransferases"/>
    <property type="match status" value="2"/>
</dbReference>
<dbReference type="GO" id="GO:0008610">
    <property type="term" value="P:lipid biosynthetic process"/>
    <property type="evidence" value="ECO:0007669"/>
    <property type="project" value="UniProtKB-ARBA"/>
</dbReference>
<evidence type="ECO:0000256" key="1">
    <source>
        <dbReference type="ARBA" id="ARBA00001957"/>
    </source>
</evidence>
<dbReference type="InterPro" id="IPR020806">
    <property type="entry name" value="PKS_PP-bd"/>
</dbReference>
<evidence type="ECO:0000259" key="4">
    <source>
        <dbReference type="PROSITE" id="PS50075"/>
    </source>
</evidence>
<evidence type="ECO:0000313" key="5">
    <source>
        <dbReference type="EMBL" id="MDQ1102845.1"/>
    </source>
</evidence>
<dbReference type="InterPro" id="IPR006162">
    <property type="entry name" value="Ppantetheine_attach_site"/>
</dbReference>
<sequence>MPAGTADEIALHVAELVTAELAGVHCGLDDTFFSVGIDSLKAARVLARVRQTYAVRISMGDMFRHDTPRKLATRVLEAEAGEVSPPQQPRRPLRYGPLSLSQLPFWEMDRATGGAGLFNTVMDFQFDGEVDVEALHGAVHDVVERQPVLRTTYYETPAGPVQRVCDEPHPVRQFDLRGAASTSSFNRFLLREHRTGFDVASAPPVRITILRLGSRVWSVVVTLHHLATDGWSTLVLAQDLAESYRRRVTGQEPLPSAGEYLDFAHWQRNTLVGERLEEHLDHLTRVFATRSPRIGSAPPARPSYRTGIDRVRLSSEVMDRYSDLALRTGTTRFVTLAAAVLSFAQELTGSSRQLLSIQSANRSWPGSQDLIGCFSNVVHVATTGEHGDLQDLLQEVGVSLAAAVSHDELPFDHALRQLEGRGKSIMGNLPGLAFSIQPVPAGSVALPGCSMRPRPVEQPIDGIDPTTYPLVVELTESGSGVVRRARDHWTDENYDHARTRLLKVLESFPTSTIGVA</sequence>
<dbReference type="AlphaFoldDB" id="A0AAJ1TVI9"/>
<accession>A0AAJ1TVI9</accession>
<dbReference type="SMART" id="SM00823">
    <property type="entry name" value="PKS_PP"/>
    <property type="match status" value="1"/>
</dbReference>
<dbReference type="InterPro" id="IPR036736">
    <property type="entry name" value="ACP-like_sf"/>
</dbReference>
<evidence type="ECO:0000256" key="2">
    <source>
        <dbReference type="ARBA" id="ARBA00022450"/>
    </source>
</evidence>
<dbReference type="Gene3D" id="1.10.1200.10">
    <property type="entry name" value="ACP-like"/>
    <property type="match status" value="1"/>
</dbReference>
<dbReference type="PROSITE" id="PS50075">
    <property type="entry name" value="CARRIER"/>
    <property type="match status" value="1"/>
</dbReference>
<organism evidence="5 6">
    <name type="scientific">Nocardioides zeae</name>
    <dbReference type="NCBI Taxonomy" id="1457234"/>
    <lineage>
        <taxon>Bacteria</taxon>
        <taxon>Bacillati</taxon>
        <taxon>Actinomycetota</taxon>
        <taxon>Actinomycetes</taxon>
        <taxon>Propionibacteriales</taxon>
        <taxon>Nocardioidaceae</taxon>
        <taxon>Nocardioides</taxon>
    </lineage>
</organism>
<comment type="cofactor">
    <cofactor evidence="1">
        <name>pantetheine 4'-phosphate</name>
        <dbReference type="ChEBI" id="CHEBI:47942"/>
    </cofactor>
</comment>
<dbReference type="PANTHER" id="PTHR45527:SF1">
    <property type="entry name" value="FATTY ACID SYNTHASE"/>
    <property type="match status" value="1"/>
</dbReference>
<dbReference type="Gene3D" id="3.30.559.30">
    <property type="entry name" value="Nonribosomal peptide synthetase, condensation domain"/>
    <property type="match status" value="1"/>
</dbReference>
<dbReference type="GO" id="GO:0044550">
    <property type="term" value="P:secondary metabolite biosynthetic process"/>
    <property type="evidence" value="ECO:0007669"/>
    <property type="project" value="TreeGrafter"/>
</dbReference>
<dbReference type="Gene3D" id="3.30.559.10">
    <property type="entry name" value="Chloramphenicol acetyltransferase-like domain"/>
    <property type="match status" value="1"/>
</dbReference>
<dbReference type="Pfam" id="PF00550">
    <property type="entry name" value="PP-binding"/>
    <property type="match status" value="1"/>
</dbReference>
<evidence type="ECO:0000256" key="3">
    <source>
        <dbReference type="ARBA" id="ARBA00022553"/>
    </source>
</evidence>
<dbReference type="Proteomes" id="UP001239215">
    <property type="component" value="Unassembled WGS sequence"/>
</dbReference>
<dbReference type="PANTHER" id="PTHR45527">
    <property type="entry name" value="NONRIBOSOMAL PEPTIDE SYNTHETASE"/>
    <property type="match status" value="1"/>
</dbReference>
<dbReference type="GO" id="GO:0005737">
    <property type="term" value="C:cytoplasm"/>
    <property type="evidence" value="ECO:0007669"/>
    <property type="project" value="TreeGrafter"/>
</dbReference>
<dbReference type="InterPro" id="IPR009081">
    <property type="entry name" value="PP-bd_ACP"/>
</dbReference>
<proteinExistence type="predicted"/>
<dbReference type="SUPFAM" id="SSF47336">
    <property type="entry name" value="ACP-like"/>
    <property type="match status" value="1"/>
</dbReference>
<name>A0AAJ1TVI9_9ACTN</name>
<dbReference type="InterPro" id="IPR001242">
    <property type="entry name" value="Condensation_dom"/>
</dbReference>
<protein>
    <submittedName>
        <fullName evidence="5">Acyl carrier protein</fullName>
    </submittedName>
</protein>
<evidence type="ECO:0000313" key="6">
    <source>
        <dbReference type="Proteomes" id="UP001239215"/>
    </source>
</evidence>
<feature type="domain" description="Carrier" evidence="4">
    <location>
        <begin position="3"/>
        <end position="79"/>
    </location>
</feature>
<comment type="caution">
    <text evidence="5">The sequence shown here is derived from an EMBL/GenBank/DDBJ whole genome shotgun (WGS) entry which is preliminary data.</text>
</comment>
<gene>
    <name evidence="5" type="ORF">QE405_000129</name>
</gene>
<keyword evidence="3" id="KW-0597">Phosphoprotein</keyword>
<dbReference type="GO" id="GO:0003824">
    <property type="term" value="F:catalytic activity"/>
    <property type="evidence" value="ECO:0007669"/>
    <property type="project" value="InterPro"/>
</dbReference>
<keyword evidence="2" id="KW-0596">Phosphopantetheine</keyword>
<reference evidence="5" key="1">
    <citation type="submission" date="2023-07" db="EMBL/GenBank/DDBJ databases">
        <title>Functional and genomic diversity of the sorghum phyllosphere microbiome.</title>
        <authorList>
            <person name="Shade A."/>
        </authorList>
    </citation>
    <scope>NUCLEOTIDE SEQUENCE</scope>
    <source>
        <strain evidence="5">SORGH_AS_1067</strain>
    </source>
</reference>
<dbReference type="GO" id="GO:0031177">
    <property type="term" value="F:phosphopantetheine binding"/>
    <property type="evidence" value="ECO:0007669"/>
    <property type="project" value="InterPro"/>
</dbReference>
<dbReference type="InterPro" id="IPR023213">
    <property type="entry name" value="CAT-like_dom_sf"/>
</dbReference>
<dbReference type="Pfam" id="PF00668">
    <property type="entry name" value="Condensation"/>
    <property type="match status" value="1"/>
</dbReference>
<dbReference type="PROSITE" id="PS00012">
    <property type="entry name" value="PHOSPHOPANTETHEINE"/>
    <property type="match status" value="1"/>
</dbReference>
<dbReference type="GO" id="GO:0043041">
    <property type="term" value="P:amino acid activation for nonribosomal peptide biosynthetic process"/>
    <property type="evidence" value="ECO:0007669"/>
    <property type="project" value="TreeGrafter"/>
</dbReference>